<comment type="caution">
    <text evidence="1">The sequence shown here is derived from an EMBL/GenBank/DDBJ whole genome shotgun (WGS) entry which is preliminary data.</text>
</comment>
<dbReference type="OrthoDB" id="10386240at2759"/>
<gene>
    <name evidence="1" type="ORF">HPB48_010410</name>
</gene>
<dbReference type="AlphaFoldDB" id="A0A9J6GYE1"/>
<dbReference type="VEuPathDB" id="VectorBase:HLOH_056888"/>
<name>A0A9J6GYE1_HAELO</name>
<proteinExistence type="predicted"/>
<dbReference type="OMA" id="EDSLTHC"/>
<organism evidence="1 2">
    <name type="scientific">Haemaphysalis longicornis</name>
    <name type="common">Bush tick</name>
    <dbReference type="NCBI Taxonomy" id="44386"/>
    <lineage>
        <taxon>Eukaryota</taxon>
        <taxon>Metazoa</taxon>
        <taxon>Ecdysozoa</taxon>
        <taxon>Arthropoda</taxon>
        <taxon>Chelicerata</taxon>
        <taxon>Arachnida</taxon>
        <taxon>Acari</taxon>
        <taxon>Parasitiformes</taxon>
        <taxon>Ixodida</taxon>
        <taxon>Ixodoidea</taxon>
        <taxon>Ixodidae</taxon>
        <taxon>Haemaphysalinae</taxon>
        <taxon>Haemaphysalis</taxon>
    </lineage>
</organism>
<dbReference type="EMBL" id="JABSTR010000010">
    <property type="protein sequence ID" value="KAH9379817.1"/>
    <property type="molecule type" value="Genomic_DNA"/>
</dbReference>
<dbReference type="Proteomes" id="UP000821853">
    <property type="component" value="Chromosome 8"/>
</dbReference>
<keyword evidence="2" id="KW-1185">Reference proteome</keyword>
<sequence length="163" mass="18448">MRLIKGSRCHCLDKELLSGRLLCRGLCCSEDAKKTRCDDCSRALLLPASEALPDEACLTKEVDKGGLLYPAAELQQLIVKLEDSLTHCFSFNRLKADSMTDLISCLGTNRLNMVGCGKHNEEFTNTVIKSYTLTRLHFIVQAENKSREGKRKKMRRLKLRRVT</sequence>
<protein>
    <submittedName>
        <fullName evidence="1">Uncharacterized protein</fullName>
    </submittedName>
</protein>
<evidence type="ECO:0000313" key="1">
    <source>
        <dbReference type="EMBL" id="KAH9379817.1"/>
    </source>
</evidence>
<accession>A0A9J6GYE1</accession>
<reference evidence="1 2" key="1">
    <citation type="journal article" date="2020" name="Cell">
        <title>Large-Scale Comparative Analyses of Tick Genomes Elucidate Their Genetic Diversity and Vector Capacities.</title>
        <authorList>
            <consortium name="Tick Genome and Microbiome Consortium (TIGMIC)"/>
            <person name="Jia N."/>
            <person name="Wang J."/>
            <person name="Shi W."/>
            <person name="Du L."/>
            <person name="Sun Y."/>
            <person name="Zhan W."/>
            <person name="Jiang J.F."/>
            <person name="Wang Q."/>
            <person name="Zhang B."/>
            <person name="Ji P."/>
            <person name="Bell-Sakyi L."/>
            <person name="Cui X.M."/>
            <person name="Yuan T.T."/>
            <person name="Jiang B.G."/>
            <person name="Yang W.F."/>
            <person name="Lam T.T."/>
            <person name="Chang Q.C."/>
            <person name="Ding S.J."/>
            <person name="Wang X.J."/>
            <person name="Zhu J.G."/>
            <person name="Ruan X.D."/>
            <person name="Zhao L."/>
            <person name="Wei J.T."/>
            <person name="Ye R.Z."/>
            <person name="Que T.C."/>
            <person name="Du C.H."/>
            <person name="Zhou Y.H."/>
            <person name="Cheng J.X."/>
            <person name="Dai P.F."/>
            <person name="Guo W.B."/>
            <person name="Han X.H."/>
            <person name="Huang E.J."/>
            <person name="Li L.F."/>
            <person name="Wei W."/>
            <person name="Gao Y.C."/>
            <person name="Liu J.Z."/>
            <person name="Shao H.Z."/>
            <person name="Wang X."/>
            <person name="Wang C.C."/>
            <person name="Yang T.C."/>
            <person name="Huo Q.B."/>
            <person name="Li W."/>
            <person name="Chen H.Y."/>
            <person name="Chen S.E."/>
            <person name="Zhou L.G."/>
            <person name="Ni X.B."/>
            <person name="Tian J.H."/>
            <person name="Sheng Y."/>
            <person name="Liu T."/>
            <person name="Pan Y.S."/>
            <person name="Xia L.Y."/>
            <person name="Li J."/>
            <person name="Zhao F."/>
            <person name="Cao W.C."/>
        </authorList>
    </citation>
    <scope>NUCLEOTIDE SEQUENCE [LARGE SCALE GENOMIC DNA]</scope>
    <source>
        <strain evidence="1">HaeL-2018</strain>
    </source>
</reference>
<evidence type="ECO:0000313" key="2">
    <source>
        <dbReference type="Proteomes" id="UP000821853"/>
    </source>
</evidence>